<dbReference type="Pfam" id="PF00201">
    <property type="entry name" value="UDPGT"/>
    <property type="match status" value="1"/>
</dbReference>
<proteinExistence type="inferred from homology"/>
<dbReference type="CDD" id="cd03784">
    <property type="entry name" value="GT1_Gtf-like"/>
    <property type="match status" value="1"/>
</dbReference>
<name>A0A6P3ZTI3_ZIZJJ</name>
<evidence type="ECO:0000256" key="2">
    <source>
        <dbReference type="ARBA" id="ARBA00022676"/>
    </source>
</evidence>
<organism evidence="4 5">
    <name type="scientific">Ziziphus jujuba</name>
    <name type="common">Chinese jujube</name>
    <name type="synonym">Ziziphus sativa</name>
    <dbReference type="NCBI Taxonomy" id="326968"/>
    <lineage>
        <taxon>Eukaryota</taxon>
        <taxon>Viridiplantae</taxon>
        <taxon>Streptophyta</taxon>
        <taxon>Embryophyta</taxon>
        <taxon>Tracheophyta</taxon>
        <taxon>Spermatophyta</taxon>
        <taxon>Magnoliopsida</taxon>
        <taxon>eudicotyledons</taxon>
        <taxon>Gunneridae</taxon>
        <taxon>Pentapetalae</taxon>
        <taxon>rosids</taxon>
        <taxon>fabids</taxon>
        <taxon>Rosales</taxon>
        <taxon>Rhamnaceae</taxon>
        <taxon>Paliureae</taxon>
        <taxon>Ziziphus</taxon>
    </lineage>
</organism>
<dbReference type="RefSeq" id="XP_015883272.3">
    <property type="nucleotide sequence ID" value="XM_016027786.4"/>
</dbReference>
<reference evidence="5" key="2">
    <citation type="submission" date="2025-08" db="UniProtKB">
        <authorList>
            <consortium name="RefSeq"/>
        </authorList>
    </citation>
    <scope>IDENTIFICATION</scope>
    <source>
        <tissue evidence="5">Seedling</tissue>
    </source>
</reference>
<keyword evidence="3" id="KW-0808">Transferase</keyword>
<dbReference type="InterPro" id="IPR002213">
    <property type="entry name" value="UDP_glucos_trans"/>
</dbReference>
<evidence type="ECO:0000313" key="5">
    <source>
        <dbReference type="RefSeq" id="XP_015883272.3"/>
    </source>
</evidence>
<evidence type="ECO:0000256" key="3">
    <source>
        <dbReference type="ARBA" id="ARBA00022679"/>
    </source>
</evidence>
<dbReference type="AlphaFoldDB" id="A0A6P3ZTI3"/>
<accession>A0A6P3ZTI3</accession>
<dbReference type="Gene3D" id="3.40.50.2000">
    <property type="entry name" value="Glycogen Phosphorylase B"/>
    <property type="match status" value="2"/>
</dbReference>
<reference evidence="4" key="1">
    <citation type="submission" date="2025-05" db="UniProtKB">
        <authorList>
            <consortium name="RefSeq"/>
        </authorList>
    </citation>
    <scope>NUCLEOTIDE SEQUENCE [LARGE SCALE GENOMIC DNA]</scope>
</reference>
<dbReference type="KEGG" id="zju:107419065"/>
<keyword evidence="4" id="KW-1185">Reference proteome</keyword>
<dbReference type="InParanoid" id="A0A6P3ZTI3"/>
<dbReference type="GO" id="GO:0035251">
    <property type="term" value="F:UDP-glucosyltransferase activity"/>
    <property type="evidence" value="ECO:0007669"/>
    <property type="project" value="TreeGrafter"/>
</dbReference>
<comment type="similarity">
    <text evidence="1">Belongs to the UDP-glycosyltransferase family.</text>
</comment>
<dbReference type="PANTHER" id="PTHR48047:SF118">
    <property type="entry name" value="HEXOSYLTRANSFERASE-RELATED"/>
    <property type="match status" value="1"/>
</dbReference>
<dbReference type="PANTHER" id="PTHR48047">
    <property type="entry name" value="GLYCOSYLTRANSFERASE"/>
    <property type="match status" value="1"/>
</dbReference>
<protein>
    <submittedName>
        <fullName evidence="5">UDP-glycosyltransferase 89B2</fullName>
    </submittedName>
</protein>
<evidence type="ECO:0000313" key="4">
    <source>
        <dbReference type="Proteomes" id="UP001652623"/>
    </source>
</evidence>
<gene>
    <name evidence="5" type="primary">LOC107419065</name>
</gene>
<dbReference type="FunFam" id="3.40.50.2000:FF:000056">
    <property type="entry name" value="Glycosyltransferase"/>
    <property type="match status" value="1"/>
</dbReference>
<dbReference type="GeneID" id="107419065"/>
<evidence type="ECO:0000256" key="1">
    <source>
        <dbReference type="ARBA" id="ARBA00009995"/>
    </source>
</evidence>
<dbReference type="SMR" id="A0A6P3ZTI3"/>
<dbReference type="Proteomes" id="UP001652623">
    <property type="component" value="Chromosome 2"/>
</dbReference>
<dbReference type="SUPFAM" id="SSF53756">
    <property type="entry name" value="UDP-Glycosyltransferase/glycogen phosphorylase"/>
    <property type="match status" value="1"/>
</dbReference>
<sequence length="467" mass="51636">MSTPITTVHVLVCPYPSSGHIIPLIDLTRRLLTRGLTVTFVVTPTNLPLLQPLLSSHPPSSLQPLVLSIPETTISTSHRLLSIIRATREHHFPALLDWFRSHPSPPVAIISDFFLGWTHHFAGEIGIKRLVFSPSGAISHCVSFSLWQDLPKIDNPDDVNSPISFPNVPNCPVYPWWQLNSVYRSGKEGDPDWELYRSINQANKASWGAVLNSFADLESVYLEHLKKEMGHDRVWAVGPLLPPSDDDDDDVGPFDRGGSSSLPSHVVMKWLDARDFRSVVFVCFGSRTFLTTSQMDALTAALEHSGVHFILSVRPPNKKQEGDDHGEIPEGFEDRTADRGLVIKGWAPQVAILRHRAVGAFLTHCGWNSLMEGLAAGVVMLTWPMGADQFTNAKLLVDQLGVGFRVGEESKIIPRPIELSSLLVESLDENRPEWGRAKVLSDKALGAVKGGSSDKDLDDLVKWLSEL</sequence>
<keyword evidence="2" id="KW-0328">Glycosyltransferase</keyword>